<evidence type="ECO:0000313" key="20">
    <source>
        <dbReference type="EMBL" id="JAA71699.1"/>
    </source>
</evidence>
<accession>A0A0K8RMG3</accession>
<evidence type="ECO:0000256" key="14">
    <source>
        <dbReference type="ARBA" id="ARBA00072070"/>
    </source>
</evidence>
<evidence type="ECO:0000256" key="12">
    <source>
        <dbReference type="ARBA" id="ARBA00037862"/>
    </source>
</evidence>
<dbReference type="SUPFAM" id="SSF58038">
    <property type="entry name" value="SNARE fusion complex"/>
    <property type="match status" value="1"/>
</dbReference>
<keyword evidence="6 19" id="KW-1133">Transmembrane helix</keyword>
<dbReference type="GO" id="GO:0031201">
    <property type="term" value="C:SNARE complex"/>
    <property type="evidence" value="ECO:0007669"/>
    <property type="project" value="TreeGrafter"/>
</dbReference>
<keyword evidence="9 18" id="KW-0175">Coiled coil</keyword>
<keyword evidence="4" id="KW-0256">Endoplasmic reticulum</keyword>
<name>A0A0K8RMG3_IXORI</name>
<comment type="function">
    <text evidence="11 17">Involved in transport of proteins from the cis/medial-Golgi to the trans-Golgi network.</text>
</comment>
<keyword evidence="8" id="KW-0333">Golgi apparatus</keyword>
<dbReference type="GO" id="GO:0000149">
    <property type="term" value="F:SNARE binding"/>
    <property type="evidence" value="ECO:0007669"/>
    <property type="project" value="TreeGrafter"/>
</dbReference>
<dbReference type="InterPro" id="IPR027027">
    <property type="entry name" value="GOSR2/Membrin/Bos1"/>
</dbReference>
<proteinExistence type="evidence at transcript level"/>
<organism evidence="20">
    <name type="scientific">Ixodes ricinus</name>
    <name type="common">Common tick</name>
    <name type="synonym">Acarus ricinus</name>
    <dbReference type="NCBI Taxonomy" id="34613"/>
    <lineage>
        <taxon>Eukaryota</taxon>
        <taxon>Metazoa</taxon>
        <taxon>Ecdysozoa</taxon>
        <taxon>Arthropoda</taxon>
        <taxon>Chelicerata</taxon>
        <taxon>Arachnida</taxon>
        <taxon>Acari</taxon>
        <taxon>Parasitiformes</taxon>
        <taxon>Ixodida</taxon>
        <taxon>Ixodoidea</taxon>
        <taxon>Ixodidae</taxon>
        <taxon>Ixodinae</taxon>
        <taxon>Ixodes</taxon>
    </lineage>
</organism>
<dbReference type="EMBL" id="GADI01002109">
    <property type="protein sequence ID" value="JAA71699.1"/>
    <property type="molecule type" value="mRNA"/>
</dbReference>
<evidence type="ECO:0000256" key="15">
    <source>
        <dbReference type="ARBA" id="ARBA00076985"/>
    </source>
</evidence>
<dbReference type="FunFam" id="1.20.5.110:FF:000044">
    <property type="entry name" value="Golgi SNAP receptor complex member 2"/>
    <property type="match status" value="1"/>
</dbReference>
<feature type="coiled-coil region" evidence="18">
    <location>
        <begin position="70"/>
        <end position="107"/>
    </location>
</feature>
<evidence type="ECO:0000256" key="10">
    <source>
        <dbReference type="ARBA" id="ARBA00023136"/>
    </source>
</evidence>
<keyword evidence="20" id="KW-0675">Receptor</keyword>
<evidence type="ECO:0000256" key="17">
    <source>
        <dbReference type="PIRNR" id="PIRNR028865"/>
    </source>
</evidence>
<dbReference type="GO" id="GO:0015031">
    <property type="term" value="P:protein transport"/>
    <property type="evidence" value="ECO:0007669"/>
    <property type="project" value="UniProtKB-KW"/>
</dbReference>
<evidence type="ECO:0000256" key="6">
    <source>
        <dbReference type="ARBA" id="ARBA00022989"/>
    </source>
</evidence>
<dbReference type="CDD" id="cd15863">
    <property type="entry name" value="SNARE_GS27"/>
    <property type="match status" value="1"/>
</dbReference>
<dbReference type="GO" id="GO:0006906">
    <property type="term" value="P:vesicle fusion"/>
    <property type="evidence" value="ECO:0007669"/>
    <property type="project" value="TreeGrafter"/>
</dbReference>
<evidence type="ECO:0000256" key="18">
    <source>
        <dbReference type="SAM" id="Coils"/>
    </source>
</evidence>
<sequence>MERLYHVSNSIVEDIHQCFKRYEIATGDEASRMEGVIQEKINELVENCERLSLLVNKEPMSRRQHAKMRVDELKYEYRHLQAALGNLQRRRMEREEAHQNREELLTRTFAPNDSRDTSIFIDQSIQFHSRAQDAHRNMDDLIGSGSNILTNLREQRTTLKGAHRKILDVANTLGMSNTVMRLIERRTYQDKFILFGGMLVTCVVMFLVVKYLT</sequence>
<dbReference type="GO" id="GO:0012507">
    <property type="term" value="C:ER to Golgi transport vesicle membrane"/>
    <property type="evidence" value="ECO:0007669"/>
    <property type="project" value="TreeGrafter"/>
</dbReference>
<feature type="transmembrane region" description="Helical" evidence="19">
    <location>
        <begin position="192"/>
        <end position="212"/>
    </location>
</feature>
<keyword evidence="7" id="KW-0007">Acetylation</keyword>
<dbReference type="GO" id="GO:0005789">
    <property type="term" value="C:endoplasmic reticulum membrane"/>
    <property type="evidence" value="ECO:0007669"/>
    <property type="project" value="UniProtKB-SubCell"/>
</dbReference>
<dbReference type="Gene3D" id="1.20.5.110">
    <property type="match status" value="1"/>
</dbReference>
<comment type="subcellular location">
    <subcellularLocation>
        <location evidence="1">Endoplasmic reticulum membrane</location>
    </subcellularLocation>
    <subcellularLocation>
        <location evidence="12">Golgi apparatus</location>
        <location evidence="12">cis-Golgi network membrane</location>
        <topology evidence="12">Single-pass type IV membrane protein</topology>
    </subcellularLocation>
</comment>
<dbReference type="GO" id="GO:0005484">
    <property type="term" value="F:SNAP receptor activity"/>
    <property type="evidence" value="ECO:0007669"/>
    <property type="project" value="InterPro"/>
</dbReference>
<reference evidence="20" key="1">
    <citation type="submission" date="2012-12" db="EMBL/GenBank/DDBJ databases">
        <title>Identification and characterization of a phenylalanine ammonia-lyase gene family in Isatis indigotica Fort.</title>
        <authorList>
            <person name="Liu Q."/>
            <person name="Chen J."/>
            <person name="Zhou X."/>
            <person name="Di P."/>
            <person name="Xiao Y."/>
            <person name="Xuan H."/>
            <person name="Zhang L."/>
            <person name="Chen W."/>
        </authorList>
    </citation>
    <scope>NUCLEOTIDE SEQUENCE</scope>
    <source>
        <tissue evidence="20">Salivary gland</tissue>
    </source>
</reference>
<evidence type="ECO:0000256" key="7">
    <source>
        <dbReference type="ARBA" id="ARBA00022990"/>
    </source>
</evidence>
<evidence type="ECO:0000256" key="16">
    <source>
        <dbReference type="ARBA" id="ARBA00080151"/>
    </source>
</evidence>
<dbReference type="GO" id="GO:0006891">
    <property type="term" value="P:intra-Golgi vesicle-mediated transport"/>
    <property type="evidence" value="ECO:0007669"/>
    <property type="project" value="TreeGrafter"/>
</dbReference>
<evidence type="ECO:0000256" key="3">
    <source>
        <dbReference type="ARBA" id="ARBA00022692"/>
    </source>
</evidence>
<evidence type="ECO:0000256" key="1">
    <source>
        <dbReference type="ARBA" id="ARBA00004586"/>
    </source>
</evidence>
<keyword evidence="2 17" id="KW-0813">Transport</keyword>
<evidence type="ECO:0000256" key="5">
    <source>
        <dbReference type="ARBA" id="ARBA00022927"/>
    </source>
</evidence>
<protein>
    <recommendedName>
        <fullName evidence="14">Golgi SNAP receptor complex member 2</fullName>
    </recommendedName>
    <alternativeName>
        <fullName evidence="15">27 kDa Golgi SNARE protein</fullName>
    </alternativeName>
    <alternativeName>
        <fullName evidence="16">Membrin</fullName>
    </alternativeName>
</protein>
<dbReference type="Pfam" id="PF12352">
    <property type="entry name" value="V-SNARE_C"/>
    <property type="match status" value="1"/>
</dbReference>
<evidence type="ECO:0000256" key="19">
    <source>
        <dbReference type="SAM" id="Phobius"/>
    </source>
</evidence>
<dbReference type="PIRSF" id="PIRSF028865">
    <property type="entry name" value="Membrin-2"/>
    <property type="match status" value="1"/>
</dbReference>
<dbReference type="PANTHER" id="PTHR21230">
    <property type="entry name" value="VESICLE TRANSPORT V-SNARE PROTEIN VTI1-RELATED"/>
    <property type="match status" value="1"/>
</dbReference>
<evidence type="ECO:0000256" key="4">
    <source>
        <dbReference type="ARBA" id="ARBA00022824"/>
    </source>
</evidence>
<evidence type="ECO:0000256" key="2">
    <source>
        <dbReference type="ARBA" id="ARBA00022448"/>
    </source>
</evidence>
<dbReference type="AlphaFoldDB" id="A0A0K8RMG3"/>
<keyword evidence="3 19" id="KW-0812">Transmembrane</keyword>
<evidence type="ECO:0000256" key="9">
    <source>
        <dbReference type="ARBA" id="ARBA00023054"/>
    </source>
</evidence>
<dbReference type="GO" id="GO:0005794">
    <property type="term" value="C:Golgi apparatus"/>
    <property type="evidence" value="ECO:0007669"/>
    <property type="project" value="UniProtKB-SubCell"/>
</dbReference>
<keyword evidence="5 17" id="KW-0653">Protein transport</keyword>
<evidence type="ECO:0000256" key="11">
    <source>
        <dbReference type="ARBA" id="ARBA00037078"/>
    </source>
</evidence>
<dbReference type="PANTHER" id="PTHR21230:SF1">
    <property type="entry name" value="GOLGI SNAP RECEPTOR COMPLEX MEMBER 2"/>
    <property type="match status" value="1"/>
</dbReference>
<keyword evidence="10 17" id="KW-0472">Membrane</keyword>
<evidence type="ECO:0000256" key="8">
    <source>
        <dbReference type="ARBA" id="ARBA00023034"/>
    </source>
</evidence>
<comment type="similarity">
    <text evidence="13 17">Belongs to the GOSR2 family.</text>
</comment>
<evidence type="ECO:0000256" key="13">
    <source>
        <dbReference type="ARBA" id="ARBA00038172"/>
    </source>
</evidence>
<dbReference type="GO" id="GO:0031902">
    <property type="term" value="C:late endosome membrane"/>
    <property type="evidence" value="ECO:0007669"/>
    <property type="project" value="TreeGrafter"/>
</dbReference>